<dbReference type="Proteomes" id="UP000284219">
    <property type="component" value="Unassembled WGS sequence"/>
</dbReference>
<keyword evidence="2" id="KW-1185">Reference proteome</keyword>
<protein>
    <submittedName>
        <fullName evidence="1">Uncharacterized protein</fullName>
    </submittedName>
</protein>
<gene>
    <name evidence="1" type="ORF">BEP19_16025</name>
</gene>
<evidence type="ECO:0000313" key="2">
    <source>
        <dbReference type="Proteomes" id="UP000284219"/>
    </source>
</evidence>
<proteinExistence type="predicted"/>
<accession>A0A419SQW5</accession>
<sequence>MRRKYDRHESEIKLPFWLSNSTKELIVSAVKNNTPIIITGAQKPTGKTSLKNILESQNILVFEEWECAKIVLDEPIDL</sequence>
<dbReference type="EMBL" id="MCHY01000002">
    <property type="protein sequence ID" value="RKD26831.1"/>
    <property type="molecule type" value="Genomic_DNA"/>
</dbReference>
<name>A0A419SQW5_9BACL</name>
<organism evidence="1 2">
    <name type="scientific">Ammoniphilus oxalaticus</name>
    <dbReference type="NCBI Taxonomy" id="66863"/>
    <lineage>
        <taxon>Bacteria</taxon>
        <taxon>Bacillati</taxon>
        <taxon>Bacillota</taxon>
        <taxon>Bacilli</taxon>
        <taxon>Bacillales</taxon>
        <taxon>Paenibacillaceae</taxon>
        <taxon>Aneurinibacillus group</taxon>
        <taxon>Ammoniphilus</taxon>
    </lineage>
</organism>
<dbReference type="AlphaFoldDB" id="A0A419SQW5"/>
<evidence type="ECO:0000313" key="1">
    <source>
        <dbReference type="EMBL" id="RKD26831.1"/>
    </source>
</evidence>
<reference evidence="1 2" key="1">
    <citation type="submission" date="2016-08" db="EMBL/GenBank/DDBJ databases">
        <title>Novel Firmicute Genomes.</title>
        <authorList>
            <person name="Poppleton D.I."/>
            <person name="Gribaldo S."/>
        </authorList>
    </citation>
    <scope>NUCLEOTIDE SEQUENCE [LARGE SCALE GENOMIC DNA]</scope>
    <source>
        <strain evidence="1 2">RAOx-1</strain>
    </source>
</reference>
<comment type="caution">
    <text evidence="1">The sequence shown here is derived from an EMBL/GenBank/DDBJ whole genome shotgun (WGS) entry which is preliminary data.</text>
</comment>